<proteinExistence type="inferred from homology"/>
<dbReference type="GO" id="GO:0005506">
    <property type="term" value="F:iron ion binding"/>
    <property type="evidence" value="ECO:0007669"/>
    <property type="project" value="InterPro"/>
</dbReference>
<dbReference type="PROSITE" id="PS00086">
    <property type="entry name" value="CYTOCHROME_P450"/>
    <property type="match status" value="1"/>
</dbReference>
<dbReference type="Gene3D" id="1.10.630.10">
    <property type="entry name" value="Cytochrome P450"/>
    <property type="match status" value="1"/>
</dbReference>
<dbReference type="Pfam" id="PF00067">
    <property type="entry name" value="p450"/>
    <property type="match status" value="1"/>
</dbReference>
<comment type="cofactor">
    <cofactor evidence="1 7">
        <name>heme</name>
        <dbReference type="ChEBI" id="CHEBI:30413"/>
    </cofactor>
</comment>
<dbReference type="PANTHER" id="PTHR24305:SF235">
    <property type="entry name" value="CYTOCHROME P450 MONOOXYGENASE APDB-RELATED"/>
    <property type="match status" value="1"/>
</dbReference>
<dbReference type="GO" id="GO:0044283">
    <property type="term" value="P:small molecule biosynthetic process"/>
    <property type="evidence" value="ECO:0007669"/>
    <property type="project" value="UniProtKB-ARBA"/>
</dbReference>
<dbReference type="GO" id="GO:0020037">
    <property type="term" value="F:heme binding"/>
    <property type="evidence" value="ECO:0007669"/>
    <property type="project" value="InterPro"/>
</dbReference>
<dbReference type="PRINTS" id="PR00385">
    <property type="entry name" value="P450"/>
</dbReference>
<keyword evidence="7 8" id="KW-0349">Heme</keyword>
<evidence type="ECO:0000256" key="4">
    <source>
        <dbReference type="ARBA" id="ARBA00023002"/>
    </source>
</evidence>
<dbReference type="GO" id="GO:0044550">
    <property type="term" value="P:secondary metabolite biosynthetic process"/>
    <property type="evidence" value="ECO:0007669"/>
    <property type="project" value="UniProtKB-ARBA"/>
</dbReference>
<organism evidence="9 10">
    <name type="scientific">Aspergillus udagawae</name>
    <dbReference type="NCBI Taxonomy" id="91492"/>
    <lineage>
        <taxon>Eukaryota</taxon>
        <taxon>Fungi</taxon>
        <taxon>Dikarya</taxon>
        <taxon>Ascomycota</taxon>
        <taxon>Pezizomycotina</taxon>
        <taxon>Eurotiomycetes</taxon>
        <taxon>Eurotiomycetidae</taxon>
        <taxon>Eurotiales</taxon>
        <taxon>Aspergillaceae</taxon>
        <taxon>Aspergillus</taxon>
        <taxon>Aspergillus subgen. Fumigati</taxon>
    </lineage>
</organism>
<keyword evidence="5 7" id="KW-0408">Iron</keyword>
<evidence type="ECO:0000313" key="9">
    <source>
        <dbReference type="EMBL" id="GFF33972.1"/>
    </source>
</evidence>
<evidence type="ECO:0000256" key="5">
    <source>
        <dbReference type="ARBA" id="ARBA00023004"/>
    </source>
</evidence>
<dbReference type="InterPro" id="IPR017972">
    <property type="entry name" value="Cyt_P450_CS"/>
</dbReference>
<evidence type="ECO:0000256" key="1">
    <source>
        <dbReference type="ARBA" id="ARBA00001971"/>
    </source>
</evidence>
<dbReference type="SUPFAM" id="SSF48264">
    <property type="entry name" value="Cytochrome P450"/>
    <property type="match status" value="1"/>
</dbReference>
<accession>A0A8H3NL00</accession>
<dbReference type="Proteomes" id="UP000465221">
    <property type="component" value="Unassembled WGS sequence"/>
</dbReference>
<dbReference type="InterPro" id="IPR050121">
    <property type="entry name" value="Cytochrome_P450_monoxygenase"/>
</dbReference>
<feature type="binding site" description="axial binding residue" evidence="7">
    <location>
        <position position="207"/>
    </location>
    <ligand>
        <name>heme</name>
        <dbReference type="ChEBI" id="CHEBI:30413"/>
    </ligand>
    <ligandPart>
        <name>Fe</name>
        <dbReference type="ChEBI" id="CHEBI:18248"/>
    </ligandPart>
</feature>
<keyword evidence="3 7" id="KW-0479">Metal-binding</keyword>
<comment type="caution">
    <text evidence="9">The sequence shown here is derived from an EMBL/GenBank/DDBJ whole genome shotgun (WGS) entry which is preliminary data.</text>
</comment>
<dbReference type="PRINTS" id="PR00463">
    <property type="entry name" value="EP450I"/>
</dbReference>
<comment type="similarity">
    <text evidence="2 8">Belongs to the cytochrome P450 family.</text>
</comment>
<keyword evidence="6 8" id="KW-0503">Monooxygenase</keyword>
<name>A0A8H3NL00_9EURO</name>
<evidence type="ECO:0000256" key="2">
    <source>
        <dbReference type="ARBA" id="ARBA00010617"/>
    </source>
</evidence>
<protein>
    <submittedName>
        <fullName evidence="9">Probable sterigmatocystin biosynthesis P450 monooxygenase stcF</fullName>
    </submittedName>
</protein>
<dbReference type="InterPro" id="IPR036396">
    <property type="entry name" value="Cyt_P450_sf"/>
</dbReference>
<sequence length="267" mass="30436">MLIDKFGFLWIPKFLDPAHLSSVALKQYVSLAGHDITQLTGGHRRAEGTNTFVSQTIPYKNDKYPRLVEQMSSNVTGLIYASFETSESSTRAILCALMRDPVRYRTLQQEIRSTFSASKPITDSQLLGLPYLTACIDEGLRLWPGLNGQFTSRVSTGAVVDGVYVPPGRHPRYWHEPDTFKPERWLDPKNPDEKRAFRPFSIGPRSCPGRQIALQKLRLTIAKFMFLFDMQFVNPHFEWDRDVPSGLLWSSVEVMVRMSLLEPPEEA</sequence>
<evidence type="ECO:0000313" key="10">
    <source>
        <dbReference type="Proteomes" id="UP000465221"/>
    </source>
</evidence>
<dbReference type="GO" id="GO:0004497">
    <property type="term" value="F:monooxygenase activity"/>
    <property type="evidence" value="ECO:0007669"/>
    <property type="project" value="UniProtKB-KW"/>
</dbReference>
<evidence type="ECO:0000256" key="6">
    <source>
        <dbReference type="ARBA" id="ARBA00023033"/>
    </source>
</evidence>
<evidence type="ECO:0000256" key="3">
    <source>
        <dbReference type="ARBA" id="ARBA00022723"/>
    </source>
</evidence>
<evidence type="ECO:0000256" key="7">
    <source>
        <dbReference type="PIRSR" id="PIRSR602401-1"/>
    </source>
</evidence>
<gene>
    <name evidence="9" type="ORF">IFM46972_04069</name>
</gene>
<dbReference type="GO" id="GO:0016705">
    <property type="term" value="F:oxidoreductase activity, acting on paired donors, with incorporation or reduction of molecular oxygen"/>
    <property type="evidence" value="ECO:0007669"/>
    <property type="project" value="InterPro"/>
</dbReference>
<dbReference type="EMBL" id="BLKC01000022">
    <property type="protein sequence ID" value="GFF33972.1"/>
    <property type="molecule type" value="Genomic_DNA"/>
</dbReference>
<dbReference type="InterPro" id="IPR002401">
    <property type="entry name" value="Cyt_P450_E_grp-I"/>
</dbReference>
<dbReference type="InterPro" id="IPR001128">
    <property type="entry name" value="Cyt_P450"/>
</dbReference>
<evidence type="ECO:0000256" key="8">
    <source>
        <dbReference type="RuleBase" id="RU000461"/>
    </source>
</evidence>
<dbReference type="AlphaFoldDB" id="A0A8H3NL00"/>
<keyword evidence="4 8" id="KW-0560">Oxidoreductase</keyword>
<reference evidence="9 10" key="1">
    <citation type="submission" date="2020-01" db="EMBL/GenBank/DDBJ databases">
        <title>Draft genome sequence of Aspergillus udagawae IFM 46972.</title>
        <authorList>
            <person name="Takahashi H."/>
            <person name="Yaguchi T."/>
        </authorList>
    </citation>
    <scope>NUCLEOTIDE SEQUENCE [LARGE SCALE GENOMIC DNA]</scope>
    <source>
        <strain evidence="9 10">IFM 46972</strain>
    </source>
</reference>
<dbReference type="PANTHER" id="PTHR24305">
    <property type="entry name" value="CYTOCHROME P450"/>
    <property type="match status" value="1"/>
</dbReference>